<gene>
    <name evidence="1" type="ORF">SAMN05216464_11172</name>
</gene>
<reference evidence="1 2" key="1">
    <citation type="submission" date="2016-10" db="EMBL/GenBank/DDBJ databases">
        <authorList>
            <person name="de Groot N.N."/>
        </authorList>
    </citation>
    <scope>NUCLEOTIDE SEQUENCE [LARGE SCALE GENOMIC DNA]</scope>
    <source>
        <strain evidence="1 2">47C3B</strain>
    </source>
</reference>
<proteinExistence type="predicted"/>
<keyword evidence="2" id="KW-1185">Reference proteome</keyword>
<evidence type="ECO:0000313" key="2">
    <source>
        <dbReference type="Proteomes" id="UP000199072"/>
    </source>
</evidence>
<dbReference type="PANTHER" id="PTHR30348">
    <property type="entry name" value="UNCHARACTERIZED PROTEIN YECE"/>
    <property type="match status" value="1"/>
</dbReference>
<dbReference type="Gene3D" id="3.20.20.410">
    <property type="entry name" value="Protein of unknown function UPF0759"/>
    <property type="match status" value="1"/>
</dbReference>
<protein>
    <submittedName>
        <fullName evidence="1">Uncharacterized conserved protein YecE, DUF72 family</fullName>
    </submittedName>
</protein>
<dbReference type="PANTHER" id="PTHR30348:SF4">
    <property type="entry name" value="DUF72 DOMAIN-CONTAINING PROTEIN"/>
    <property type="match status" value="1"/>
</dbReference>
<evidence type="ECO:0000313" key="1">
    <source>
        <dbReference type="EMBL" id="SDE95784.1"/>
    </source>
</evidence>
<organism evidence="1 2">
    <name type="scientific">Mucilaginibacter pineti</name>
    <dbReference type="NCBI Taxonomy" id="1391627"/>
    <lineage>
        <taxon>Bacteria</taxon>
        <taxon>Pseudomonadati</taxon>
        <taxon>Bacteroidota</taxon>
        <taxon>Sphingobacteriia</taxon>
        <taxon>Sphingobacteriales</taxon>
        <taxon>Sphingobacteriaceae</taxon>
        <taxon>Mucilaginibacter</taxon>
    </lineage>
</organism>
<dbReference type="InterPro" id="IPR002763">
    <property type="entry name" value="DUF72"/>
</dbReference>
<dbReference type="Pfam" id="PF01904">
    <property type="entry name" value="DUF72"/>
    <property type="match status" value="1"/>
</dbReference>
<dbReference type="SUPFAM" id="SSF117396">
    <property type="entry name" value="TM1631-like"/>
    <property type="match status" value="1"/>
</dbReference>
<dbReference type="OrthoDB" id="9780310at2"/>
<dbReference type="RefSeq" id="WP_091152396.1">
    <property type="nucleotide sequence ID" value="NZ_FNAI01000011.1"/>
</dbReference>
<dbReference type="EMBL" id="FNAI01000011">
    <property type="protein sequence ID" value="SDE95784.1"/>
    <property type="molecule type" value="Genomic_DNA"/>
</dbReference>
<accession>A0A1G7H691</accession>
<sequence>MKWHIGCSGFHYKHWKGTFYPEGLAQKRWFEFYTAQFGTLELNVTFYRFPRGPVLRGWYERSPEDFRFSVKAPKAITHFKQFHGTSDMLSDFYGTIREGLGVKLGPVLFQFPPRFHYEPERLQRVLDQLDLGFNNVLEFRHTSWWCEEVYTALRHRGLTFCGMSHPDLPAEPIITGSVVYYRFHGVPELYRSYYSEEALAIVADKIRVEPGVKEVWCYFNNDAAVAAIPNAHTLIDLAGKIL</sequence>
<name>A0A1G7H691_9SPHI</name>
<dbReference type="STRING" id="1391627.SAMN05216464_11172"/>
<dbReference type="InterPro" id="IPR036520">
    <property type="entry name" value="UPF0759_sf"/>
</dbReference>
<dbReference type="AlphaFoldDB" id="A0A1G7H691"/>
<dbReference type="Proteomes" id="UP000199072">
    <property type="component" value="Unassembled WGS sequence"/>
</dbReference>